<reference evidence="4" key="1">
    <citation type="submission" date="2021-08" db="EMBL/GenBank/DDBJ databases">
        <title>WGS assembly of Ceratopteris richardii.</title>
        <authorList>
            <person name="Marchant D.B."/>
            <person name="Chen G."/>
            <person name="Jenkins J."/>
            <person name="Shu S."/>
            <person name="Leebens-Mack J."/>
            <person name="Grimwood J."/>
            <person name="Schmutz J."/>
            <person name="Soltis P."/>
            <person name="Soltis D."/>
            <person name="Chen Z.-H."/>
        </authorList>
    </citation>
    <scope>NUCLEOTIDE SEQUENCE</scope>
    <source>
        <strain evidence="4">Whitten #5841</strain>
        <tissue evidence="4">Leaf</tissue>
    </source>
</reference>
<dbReference type="InterPro" id="IPR037197">
    <property type="entry name" value="WWE_dom_sf"/>
</dbReference>
<name>A0A8T2V0H7_CERRI</name>
<dbReference type="GO" id="GO:0003950">
    <property type="term" value="F:NAD+ poly-ADP-ribosyltransferase activity"/>
    <property type="evidence" value="ECO:0007669"/>
    <property type="project" value="UniProtKB-UniRule"/>
</dbReference>
<accession>A0A8T2V0H7</accession>
<comment type="caution">
    <text evidence="4">The sequence shown here is derived from an EMBL/GenBank/DDBJ whole genome shotgun (WGS) entry which is preliminary data.</text>
</comment>
<dbReference type="PANTHER" id="PTHR32263">
    <property type="entry name" value="INACTIVE POLY [ADP-RIBOSE] POLYMERASE SRO4-RELATED"/>
    <property type="match status" value="1"/>
</dbReference>
<keyword evidence="5" id="KW-1185">Reference proteome</keyword>
<evidence type="ECO:0000259" key="3">
    <source>
        <dbReference type="PROSITE" id="PS51059"/>
    </source>
</evidence>
<evidence type="ECO:0000259" key="2">
    <source>
        <dbReference type="PROSITE" id="PS50918"/>
    </source>
</evidence>
<dbReference type="OrthoDB" id="6133115at2759"/>
<keyword evidence="1" id="KW-0328">Glycosyltransferase</keyword>
<proteinExistence type="predicted"/>
<feature type="domain" description="PARP catalytic" evidence="3">
    <location>
        <begin position="200"/>
        <end position="413"/>
    </location>
</feature>
<organism evidence="4 5">
    <name type="scientific">Ceratopteris richardii</name>
    <name type="common">Triangle waterfern</name>
    <dbReference type="NCBI Taxonomy" id="49495"/>
    <lineage>
        <taxon>Eukaryota</taxon>
        <taxon>Viridiplantae</taxon>
        <taxon>Streptophyta</taxon>
        <taxon>Embryophyta</taxon>
        <taxon>Tracheophyta</taxon>
        <taxon>Polypodiopsida</taxon>
        <taxon>Polypodiidae</taxon>
        <taxon>Polypodiales</taxon>
        <taxon>Pteridineae</taxon>
        <taxon>Pteridaceae</taxon>
        <taxon>Parkerioideae</taxon>
        <taxon>Ceratopteris</taxon>
    </lineage>
</organism>
<dbReference type="Proteomes" id="UP000825935">
    <property type="component" value="Chromosome 3"/>
</dbReference>
<evidence type="ECO:0000256" key="1">
    <source>
        <dbReference type="RuleBase" id="RU362114"/>
    </source>
</evidence>
<dbReference type="PROSITE" id="PS50918">
    <property type="entry name" value="WWE"/>
    <property type="match status" value="1"/>
</dbReference>
<dbReference type="InterPro" id="IPR057823">
    <property type="entry name" value="WWE_RCD1"/>
</dbReference>
<dbReference type="SUPFAM" id="SSF117839">
    <property type="entry name" value="WWE domain"/>
    <property type="match status" value="1"/>
</dbReference>
<dbReference type="Gene3D" id="3.30.720.50">
    <property type="match status" value="1"/>
</dbReference>
<keyword evidence="1" id="KW-0808">Transferase</keyword>
<keyword evidence="1" id="KW-0520">NAD</keyword>
<feature type="domain" description="WWE" evidence="2">
    <location>
        <begin position="65"/>
        <end position="140"/>
    </location>
</feature>
<protein>
    <recommendedName>
        <fullName evidence="1">Poly [ADP-ribose] polymerase</fullName>
        <shortName evidence="1">PARP</shortName>
        <ecNumber evidence="1">2.4.2.-</ecNumber>
    </recommendedName>
</protein>
<evidence type="ECO:0000313" key="5">
    <source>
        <dbReference type="Proteomes" id="UP000825935"/>
    </source>
</evidence>
<gene>
    <name evidence="4" type="ORF">KP509_03G015900</name>
</gene>
<evidence type="ECO:0000313" key="4">
    <source>
        <dbReference type="EMBL" id="KAH7440912.1"/>
    </source>
</evidence>
<dbReference type="InterPro" id="IPR012317">
    <property type="entry name" value="Poly(ADP-ribose)pol_cat_dom"/>
</dbReference>
<dbReference type="AlphaFoldDB" id="A0A8T2V0H7"/>
<dbReference type="EMBL" id="CM035408">
    <property type="protein sequence ID" value="KAH7440912.1"/>
    <property type="molecule type" value="Genomic_DNA"/>
</dbReference>
<dbReference type="EC" id="2.4.2.-" evidence="1"/>
<sequence>MDSQRVLGHLNIHKRKLSNDDVHDFIDEDLKACKYAKVAEGKESLISCNSEIGTGSSGHLRGTVVQQDAFKRSAVPLQVLYYHKGQWKEFSQDLLPMITQSFTSREACIKFSVANKLYALYFVHMIQVNLYTGFVRSIAWIDSNGHRFFPCRSVEQSFYGYVANLLPRRDSLTVKSDVQQRDLDDIHRMSNLDVSKHVMTSNCSGFAGLGGKLIQLDVSDDDYSFVRDKLLSGLSMLVKGATITGVYENSHAGVSGQAKLQAFSMQESVTKMARGDANIRYAWHGTSKDGVLGILRYGFGQPRVPRNGDAYGVGVYLAPEDSSHVSVMIVFPPRTHDQRRNDSKLLHLGIFPAQSIQISMRMVNNTCYYAKLSWEEWNKLLWAPSSFTPAVKILTQESMMLPNQSDILFGVHT</sequence>
<dbReference type="Pfam" id="PF23467">
    <property type="entry name" value="WWE_5"/>
    <property type="match status" value="1"/>
</dbReference>
<dbReference type="Pfam" id="PF00644">
    <property type="entry name" value="PARP"/>
    <property type="match status" value="1"/>
</dbReference>
<dbReference type="PANTHER" id="PTHR32263:SF12">
    <property type="entry name" value="INACTIVE POLY [ADP-RIBOSE] POLYMERASE SRO4-RELATED"/>
    <property type="match status" value="1"/>
</dbReference>
<dbReference type="InterPro" id="IPR044964">
    <property type="entry name" value="RCD1/SRO1-5"/>
</dbReference>
<dbReference type="Gene3D" id="3.90.228.10">
    <property type="match status" value="1"/>
</dbReference>
<dbReference type="PROSITE" id="PS51059">
    <property type="entry name" value="PARP_CATALYTIC"/>
    <property type="match status" value="1"/>
</dbReference>
<dbReference type="InterPro" id="IPR004170">
    <property type="entry name" value="WWE_dom"/>
</dbReference>
<dbReference type="SUPFAM" id="SSF56399">
    <property type="entry name" value="ADP-ribosylation"/>
    <property type="match status" value="1"/>
</dbReference>